<evidence type="ECO:0000256" key="6">
    <source>
        <dbReference type="ARBA" id="ARBA00023136"/>
    </source>
</evidence>
<dbReference type="SUPFAM" id="SSF82861">
    <property type="entry name" value="Mechanosensitive channel protein MscS (YggB), transmembrane region"/>
    <property type="match status" value="1"/>
</dbReference>
<feature type="domain" description="Mechanosensitive ion channel MscS C-terminal" evidence="10">
    <location>
        <begin position="697"/>
        <end position="778"/>
    </location>
</feature>
<evidence type="ECO:0000313" key="13">
    <source>
        <dbReference type="Proteomes" id="UP000295684"/>
    </source>
</evidence>
<evidence type="ECO:0000259" key="10">
    <source>
        <dbReference type="Pfam" id="PF21082"/>
    </source>
</evidence>
<evidence type="ECO:0000259" key="9">
    <source>
        <dbReference type="Pfam" id="PF00924"/>
    </source>
</evidence>
<feature type="domain" description="Mechanosensitive ion channel MscS" evidence="9">
    <location>
        <begin position="622"/>
        <end position="688"/>
    </location>
</feature>
<evidence type="ECO:0000256" key="8">
    <source>
        <dbReference type="SAM" id="SignalP"/>
    </source>
</evidence>
<evidence type="ECO:0000256" key="2">
    <source>
        <dbReference type="ARBA" id="ARBA00008017"/>
    </source>
</evidence>
<keyword evidence="3" id="KW-1003">Cell membrane</keyword>
<dbReference type="Pfam" id="PF21082">
    <property type="entry name" value="MS_channel_3rd"/>
    <property type="match status" value="1"/>
</dbReference>
<dbReference type="SUPFAM" id="SSF82689">
    <property type="entry name" value="Mechanosensitive channel protein MscS (YggB), C-terminal domain"/>
    <property type="match status" value="1"/>
</dbReference>
<feature type="transmembrane region" description="Helical" evidence="7">
    <location>
        <begin position="529"/>
        <end position="550"/>
    </location>
</feature>
<dbReference type="InterPro" id="IPR023408">
    <property type="entry name" value="MscS_beta-dom_sf"/>
</dbReference>
<dbReference type="InterPro" id="IPR011066">
    <property type="entry name" value="MscS_channel_C_sf"/>
</dbReference>
<dbReference type="InterPro" id="IPR049278">
    <property type="entry name" value="MS_channel_C"/>
</dbReference>
<sequence>MKFAIKQNCIFFSLILAFVFSISYCEAQNLAIPKKDTTVKTIPDTLLFKLQTAQSAITEINVANKKGYQTEAIKKQIDAIQDNVSPLIKSFEAKKELDTKSLLSYDLILRDADTQLKSIIAILVQNSNDLQKMSDQVVTLSNDTLLKNDQKTKELRLYQPQITEIKSRLQAAGKLTGDNLNQVNMLLASASALNVKVNNLQTQTAERLEISGKQAWSKRDPYLWQAPFQNPAHRSTDNLIKASFQGQQQILKYFIDSTWDNRFLAILTAITFFIWVRRNFKNSRRAAIRRQIGELKFEYLKPFPIFSSLIVLLNITPLFEPDAPSLYVELIQFLLLLVMTVHLWKVLEKKQLQFWIILISLYAILILGNAAVDQSLPFRLVLIAINIFFIWMGIQLSRKLVFKEFSKKYVSWVFYILIFMNLLSIILNVFGRVDLAKVTSLTGVIGLVQLIGLSVFMQIILDALDLQMKISSCNKGIFSRISHDKTRAKLKKMLSILCVVLWVMVLMINMSILGGLWGWATEILSKPRAFGSIHFSFGNIFFFITIIYIANKLQKHVPLLFGEERITFNEDSGHKGSKVALVRLVIIVIGLLLAVMASGLPMDKLTVVLGAFGVGIGLGMQNIVNNFVSGIILIFEKPFRIGDYVELADKKGKVRDIGIRSSKLLTPQGSEVIIPNGDLLSGRLVNWTLGNDFIKTELIFKVSAESDFEEIRKIISEMLDDAENTVKKLPPEVLLNNITADSLEIKVLLWINNIYVEAEFKSDFLQQLVKKLKDASVKIM</sequence>
<evidence type="ECO:0000313" key="14">
    <source>
        <dbReference type="Proteomes" id="UP000622648"/>
    </source>
</evidence>
<evidence type="ECO:0000256" key="3">
    <source>
        <dbReference type="ARBA" id="ARBA00022475"/>
    </source>
</evidence>
<feature type="transmembrane region" description="Helical" evidence="7">
    <location>
        <begin position="325"/>
        <end position="347"/>
    </location>
</feature>
<gene>
    <name evidence="12" type="ORF">EV200_104502</name>
    <name evidence="11" type="ORF">GCM10011413_09230</name>
</gene>
<feature type="transmembrane region" description="Helical" evidence="7">
    <location>
        <begin position="354"/>
        <end position="372"/>
    </location>
</feature>
<feature type="transmembrane region" description="Helical" evidence="7">
    <location>
        <begin position="442"/>
        <end position="461"/>
    </location>
</feature>
<feature type="transmembrane region" description="Helical" evidence="7">
    <location>
        <begin position="378"/>
        <end position="397"/>
    </location>
</feature>
<organism evidence="12 13">
    <name type="scientific">Pedobacter psychrotolerans</name>
    <dbReference type="NCBI Taxonomy" id="1843235"/>
    <lineage>
        <taxon>Bacteria</taxon>
        <taxon>Pseudomonadati</taxon>
        <taxon>Bacteroidota</taxon>
        <taxon>Sphingobacteriia</taxon>
        <taxon>Sphingobacteriales</taxon>
        <taxon>Sphingobacteriaceae</taxon>
        <taxon>Pedobacter</taxon>
    </lineage>
</organism>
<comment type="similarity">
    <text evidence="2">Belongs to the MscS (TC 1.A.23) family.</text>
</comment>
<dbReference type="InterPro" id="IPR052702">
    <property type="entry name" value="MscS-like_channel"/>
</dbReference>
<dbReference type="EMBL" id="BMJO01000002">
    <property type="protein sequence ID" value="GGE45231.1"/>
    <property type="molecule type" value="Genomic_DNA"/>
</dbReference>
<evidence type="ECO:0000256" key="7">
    <source>
        <dbReference type="SAM" id="Phobius"/>
    </source>
</evidence>
<reference evidence="11" key="4">
    <citation type="submission" date="2024-05" db="EMBL/GenBank/DDBJ databases">
        <authorList>
            <person name="Sun Q."/>
            <person name="Zhou Y."/>
        </authorList>
    </citation>
    <scope>NUCLEOTIDE SEQUENCE</scope>
    <source>
        <strain evidence="11">CGMCC 1.15644</strain>
    </source>
</reference>
<accession>A0A4R2HDI1</accession>
<dbReference type="Proteomes" id="UP000622648">
    <property type="component" value="Unassembled WGS sequence"/>
</dbReference>
<evidence type="ECO:0000256" key="5">
    <source>
        <dbReference type="ARBA" id="ARBA00022989"/>
    </source>
</evidence>
<evidence type="ECO:0000313" key="12">
    <source>
        <dbReference type="EMBL" id="TCO25464.1"/>
    </source>
</evidence>
<dbReference type="PANTHER" id="PTHR30347:SF1">
    <property type="entry name" value="MECHANOSENSITIVE CHANNEL MSCK"/>
    <property type="match status" value="1"/>
</dbReference>
<dbReference type="InterPro" id="IPR011014">
    <property type="entry name" value="MscS_channel_TM-2"/>
</dbReference>
<feature type="transmembrane region" description="Helical" evidence="7">
    <location>
        <begin position="607"/>
        <end position="635"/>
    </location>
</feature>
<dbReference type="PANTHER" id="PTHR30347">
    <property type="entry name" value="POTASSIUM CHANNEL RELATED"/>
    <property type="match status" value="1"/>
</dbReference>
<evidence type="ECO:0000256" key="1">
    <source>
        <dbReference type="ARBA" id="ARBA00004651"/>
    </source>
</evidence>
<proteinExistence type="inferred from homology"/>
<dbReference type="GO" id="GO:0008381">
    <property type="term" value="F:mechanosensitive monoatomic ion channel activity"/>
    <property type="evidence" value="ECO:0007669"/>
    <property type="project" value="UniProtKB-ARBA"/>
</dbReference>
<dbReference type="Gene3D" id="3.30.70.100">
    <property type="match status" value="1"/>
</dbReference>
<dbReference type="Gene3D" id="1.10.287.1260">
    <property type="match status" value="1"/>
</dbReference>
<comment type="caution">
    <text evidence="12">The sequence shown here is derived from an EMBL/GenBank/DDBJ whole genome shotgun (WGS) entry which is preliminary data.</text>
</comment>
<dbReference type="OrthoDB" id="9809206at2"/>
<comment type="subcellular location">
    <subcellularLocation>
        <location evidence="1">Cell membrane</location>
        <topology evidence="1">Multi-pass membrane protein</topology>
    </subcellularLocation>
</comment>
<reference evidence="12 13" key="3">
    <citation type="submission" date="2019-03" db="EMBL/GenBank/DDBJ databases">
        <title>Genomic Encyclopedia of Type Strains, Phase IV (KMG-IV): sequencing the most valuable type-strain genomes for metagenomic binning, comparative biology and taxonomic classification.</title>
        <authorList>
            <person name="Goeker M."/>
        </authorList>
    </citation>
    <scope>NUCLEOTIDE SEQUENCE [LARGE SCALE GENOMIC DNA]</scope>
    <source>
        <strain evidence="12 13">DSM 103236</strain>
    </source>
</reference>
<dbReference type="InterPro" id="IPR010920">
    <property type="entry name" value="LSM_dom_sf"/>
</dbReference>
<dbReference type="AlphaFoldDB" id="A0A4R2HDI1"/>
<evidence type="ECO:0000256" key="4">
    <source>
        <dbReference type="ARBA" id="ARBA00022692"/>
    </source>
</evidence>
<evidence type="ECO:0000313" key="11">
    <source>
        <dbReference type="EMBL" id="GGE45231.1"/>
    </source>
</evidence>
<feature type="signal peptide" evidence="8">
    <location>
        <begin position="1"/>
        <end position="27"/>
    </location>
</feature>
<protein>
    <submittedName>
        <fullName evidence="12">Mechanosensitive ion channel-like protein</fullName>
    </submittedName>
</protein>
<dbReference type="GO" id="GO:0005886">
    <property type="term" value="C:plasma membrane"/>
    <property type="evidence" value="ECO:0007669"/>
    <property type="project" value="UniProtKB-SubCell"/>
</dbReference>
<dbReference type="InterPro" id="IPR006685">
    <property type="entry name" value="MscS_channel_2nd"/>
</dbReference>
<feature type="chain" id="PRO_5020236145" evidence="8">
    <location>
        <begin position="28"/>
        <end position="780"/>
    </location>
</feature>
<dbReference type="Proteomes" id="UP000295684">
    <property type="component" value="Unassembled WGS sequence"/>
</dbReference>
<dbReference type="Gene3D" id="2.30.30.60">
    <property type="match status" value="1"/>
</dbReference>
<keyword evidence="4 7" id="KW-0812">Transmembrane</keyword>
<keyword evidence="14" id="KW-1185">Reference proteome</keyword>
<dbReference type="EMBL" id="SLWO01000004">
    <property type="protein sequence ID" value="TCO25464.1"/>
    <property type="molecule type" value="Genomic_DNA"/>
</dbReference>
<dbReference type="Pfam" id="PF00924">
    <property type="entry name" value="MS_channel_2nd"/>
    <property type="match status" value="1"/>
</dbReference>
<reference evidence="14" key="2">
    <citation type="journal article" date="2019" name="Int. J. Syst. Evol. Microbiol.">
        <title>The Global Catalogue of Microorganisms (GCM) 10K type strain sequencing project: providing services to taxonomists for standard genome sequencing and annotation.</title>
        <authorList>
            <consortium name="The Broad Institute Genomics Platform"/>
            <consortium name="The Broad Institute Genome Sequencing Center for Infectious Disease"/>
            <person name="Wu L."/>
            <person name="Ma J."/>
        </authorList>
    </citation>
    <scope>NUCLEOTIDE SEQUENCE [LARGE SCALE GENOMIC DNA]</scope>
    <source>
        <strain evidence="14">CGMCC 1.15644</strain>
    </source>
</reference>
<feature type="transmembrane region" description="Helical" evidence="7">
    <location>
        <begin position="580"/>
        <end position="601"/>
    </location>
</feature>
<reference evidence="11" key="1">
    <citation type="journal article" date="2014" name="Int. J. Syst. Evol. Microbiol.">
        <title>Complete genome of a new Firmicutes species belonging to the dominant human colonic microbiota ('Ruminococcus bicirculans') reveals two chromosomes and a selective capacity to utilize plant glucans.</title>
        <authorList>
            <consortium name="NISC Comparative Sequencing Program"/>
            <person name="Wegmann U."/>
            <person name="Louis P."/>
            <person name="Goesmann A."/>
            <person name="Henrissat B."/>
            <person name="Duncan S.H."/>
            <person name="Flint H.J."/>
        </authorList>
    </citation>
    <scope>NUCLEOTIDE SEQUENCE</scope>
    <source>
        <strain evidence="11">CGMCC 1.15644</strain>
    </source>
</reference>
<feature type="transmembrane region" description="Helical" evidence="7">
    <location>
        <begin position="494"/>
        <end position="517"/>
    </location>
</feature>
<keyword evidence="6 7" id="KW-0472">Membrane</keyword>
<keyword evidence="8" id="KW-0732">Signal</keyword>
<feature type="transmembrane region" description="Helical" evidence="7">
    <location>
        <begin position="299"/>
        <end position="319"/>
    </location>
</feature>
<feature type="transmembrane region" description="Helical" evidence="7">
    <location>
        <begin position="259"/>
        <end position="278"/>
    </location>
</feature>
<dbReference type="SUPFAM" id="SSF50182">
    <property type="entry name" value="Sm-like ribonucleoproteins"/>
    <property type="match status" value="1"/>
</dbReference>
<feature type="transmembrane region" description="Helical" evidence="7">
    <location>
        <begin position="409"/>
        <end position="430"/>
    </location>
</feature>
<name>A0A4R2HDI1_9SPHI</name>
<dbReference type="RefSeq" id="WP_132533217.1">
    <property type="nucleotide sequence ID" value="NZ_BMJO01000002.1"/>
</dbReference>
<keyword evidence="5 7" id="KW-1133">Transmembrane helix</keyword>